<evidence type="ECO:0000259" key="1">
    <source>
        <dbReference type="PROSITE" id="PS51384"/>
    </source>
</evidence>
<dbReference type="RefSeq" id="WP_179793293.1">
    <property type="nucleotide sequence ID" value="NZ_BAABHP010000004.1"/>
</dbReference>
<dbReference type="InterPro" id="IPR007037">
    <property type="entry name" value="SIP_rossman_dom"/>
</dbReference>
<dbReference type="Gene3D" id="3.40.50.80">
    <property type="entry name" value="Nucleotide-binding domain of ferredoxin-NADP reductase (FNR) module"/>
    <property type="match status" value="1"/>
</dbReference>
<dbReference type="SUPFAM" id="SSF63380">
    <property type="entry name" value="Riboflavin synthase domain-like"/>
    <property type="match status" value="1"/>
</dbReference>
<dbReference type="InterPro" id="IPR017927">
    <property type="entry name" value="FAD-bd_FR_type"/>
</dbReference>
<dbReference type="EMBL" id="JACCBN010000001">
    <property type="protein sequence ID" value="NYD35460.1"/>
    <property type="molecule type" value="Genomic_DNA"/>
</dbReference>
<comment type="caution">
    <text evidence="2">The sequence shown here is derived from an EMBL/GenBank/DDBJ whole genome shotgun (WGS) entry which is preliminary data.</text>
</comment>
<dbReference type="CDD" id="cd06193">
    <property type="entry name" value="siderophore_interacting"/>
    <property type="match status" value="1"/>
</dbReference>
<dbReference type="PANTHER" id="PTHR30157">
    <property type="entry name" value="FERRIC REDUCTASE, NADPH-DEPENDENT"/>
    <property type="match status" value="1"/>
</dbReference>
<name>A0A7Y9DU21_9PSEU</name>
<evidence type="ECO:0000313" key="2">
    <source>
        <dbReference type="EMBL" id="NYD35460.1"/>
    </source>
</evidence>
<dbReference type="Gene3D" id="2.40.30.10">
    <property type="entry name" value="Translation factors"/>
    <property type="match status" value="1"/>
</dbReference>
<dbReference type="InterPro" id="IPR013113">
    <property type="entry name" value="SIP_FAD-bd"/>
</dbReference>
<dbReference type="InterPro" id="IPR039374">
    <property type="entry name" value="SIP_fam"/>
</dbReference>
<reference evidence="2 3" key="1">
    <citation type="submission" date="2020-07" db="EMBL/GenBank/DDBJ databases">
        <title>Sequencing the genomes of 1000 actinobacteria strains.</title>
        <authorList>
            <person name="Klenk H.-P."/>
        </authorList>
    </citation>
    <scope>NUCLEOTIDE SEQUENCE [LARGE SCALE GENOMIC DNA]</scope>
    <source>
        <strain evidence="2 3">DSM 45772</strain>
    </source>
</reference>
<dbReference type="PANTHER" id="PTHR30157:SF0">
    <property type="entry name" value="NADPH-DEPENDENT FERRIC-CHELATE REDUCTASE"/>
    <property type="match status" value="1"/>
</dbReference>
<keyword evidence="3" id="KW-1185">Reference proteome</keyword>
<organism evidence="2 3">
    <name type="scientific">Actinomycetospora corticicola</name>
    <dbReference type="NCBI Taxonomy" id="663602"/>
    <lineage>
        <taxon>Bacteria</taxon>
        <taxon>Bacillati</taxon>
        <taxon>Actinomycetota</taxon>
        <taxon>Actinomycetes</taxon>
        <taxon>Pseudonocardiales</taxon>
        <taxon>Pseudonocardiaceae</taxon>
        <taxon>Actinomycetospora</taxon>
    </lineage>
</organism>
<dbReference type="GO" id="GO:0016491">
    <property type="term" value="F:oxidoreductase activity"/>
    <property type="evidence" value="ECO:0007669"/>
    <property type="project" value="InterPro"/>
</dbReference>
<dbReference type="InterPro" id="IPR039261">
    <property type="entry name" value="FNR_nucleotide-bd"/>
</dbReference>
<feature type="domain" description="FAD-binding FR-type" evidence="1">
    <location>
        <begin position="12"/>
        <end position="146"/>
    </location>
</feature>
<protein>
    <submittedName>
        <fullName evidence="2">NADPH-dependent ferric siderophore reductase</fullName>
    </submittedName>
</protein>
<sequence length="283" mass="30481">MTTEATRTGTPYALRHAEVLDSRRITPGVVRVTLGGPDLTDLPHAAPDGYLKLFFPLTRGGVPTLPEVPADGDIGRWYRSYLAMPDGERPPMRTYTLRRRRDHPGGVEIDVDLVLHGDGPGSSWARDAAAGDRVAFTGPYGLYSPRSEHDAVLLVGDETAVPAMGAIVESLPAGTRAEVVAAVSSGAEARSFTTAGEVGVSWVHGGATLLDVVTQTDLPGDRPYVWLAGEAGTVRDLRRHLTRERGVDRRDIQFCGYWRRGRSEEQAAAEAMAAAERGEEPAE</sequence>
<dbReference type="Pfam" id="PF04954">
    <property type="entry name" value="SIP"/>
    <property type="match status" value="1"/>
</dbReference>
<accession>A0A7Y9DU21</accession>
<dbReference type="InterPro" id="IPR017938">
    <property type="entry name" value="Riboflavin_synthase-like_b-brl"/>
</dbReference>
<dbReference type="Pfam" id="PF08021">
    <property type="entry name" value="FAD_binding_9"/>
    <property type="match status" value="1"/>
</dbReference>
<dbReference type="AlphaFoldDB" id="A0A7Y9DU21"/>
<gene>
    <name evidence="2" type="ORF">BJ983_001562</name>
</gene>
<proteinExistence type="predicted"/>
<dbReference type="Proteomes" id="UP000535890">
    <property type="component" value="Unassembled WGS sequence"/>
</dbReference>
<evidence type="ECO:0000313" key="3">
    <source>
        <dbReference type="Proteomes" id="UP000535890"/>
    </source>
</evidence>
<dbReference type="PROSITE" id="PS51384">
    <property type="entry name" value="FAD_FR"/>
    <property type="match status" value="1"/>
</dbReference>